<protein>
    <submittedName>
        <fullName evidence="1">Uncharacterized protein</fullName>
    </submittedName>
</protein>
<evidence type="ECO:0000313" key="2">
    <source>
        <dbReference type="Proteomes" id="UP001150266"/>
    </source>
</evidence>
<proteinExistence type="predicted"/>
<evidence type="ECO:0000313" key="1">
    <source>
        <dbReference type="EMBL" id="KAJ4485244.1"/>
    </source>
</evidence>
<name>A0A9W9AKZ9_9AGAR</name>
<organism evidence="1 2">
    <name type="scientific">Lentinula aciculospora</name>
    <dbReference type="NCBI Taxonomy" id="153920"/>
    <lineage>
        <taxon>Eukaryota</taxon>
        <taxon>Fungi</taxon>
        <taxon>Dikarya</taxon>
        <taxon>Basidiomycota</taxon>
        <taxon>Agaricomycotina</taxon>
        <taxon>Agaricomycetes</taxon>
        <taxon>Agaricomycetidae</taxon>
        <taxon>Agaricales</taxon>
        <taxon>Marasmiineae</taxon>
        <taxon>Omphalotaceae</taxon>
        <taxon>Lentinula</taxon>
    </lineage>
</organism>
<keyword evidence="2" id="KW-1185">Reference proteome</keyword>
<dbReference type="AlphaFoldDB" id="A0A9W9AKZ9"/>
<dbReference type="Proteomes" id="UP001150266">
    <property type="component" value="Unassembled WGS sequence"/>
</dbReference>
<gene>
    <name evidence="1" type="ORF">J3R30DRAFT_1329850</name>
</gene>
<accession>A0A9W9AKZ9</accession>
<dbReference type="EMBL" id="JAOTPV010000003">
    <property type="protein sequence ID" value="KAJ4485244.1"/>
    <property type="molecule type" value="Genomic_DNA"/>
</dbReference>
<comment type="caution">
    <text evidence="1">The sequence shown here is derived from an EMBL/GenBank/DDBJ whole genome shotgun (WGS) entry which is preliminary data.</text>
</comment>
<reference evidence="1" key="1">
    <citation type="submission" date="2022-08" db="EMBL/GenBank/DDBJ databases">
        <title>A Global Phylogenomic Analysis of the Shiitake Genus Lentinula.</title>
        <authorList>
            <consortium name="DOE Joint Genome Institute"/>
            <person name="Sierra-Patev S."/>
            <person name="Min B."/>
            <person name="Naranjo-Ortiz M."/>
            <person name="Looney B."/>
            <person name="Konkel Z."/>
            <person name="Slot J.C."/>
            <person name="Sakamoto Y."/>
            <person name="Steenwyk J.L."/>
            <person name="Rokas A."/>
            <person name="Carro J."/>
            <person name="Camarero S."/>
            <person name="Ferreira P."/>
            <person name="Molpeceres G."/>
            <person name="Ruiz-Duenas F.J."/>
            <person name="Serrano A."/>
            <person name="Henrissat B."/>
            <person name="Drula E."/>
            <person name="Hughes K.W."/>
            <person name="Mata J.L."/>
            <person name="Ishikawa N.K."/>
            <person name="Vargas-Isla R."/>
            <person name="Ushijima S."/>
            <person name="Smith C.A."/>
            <person name="Ahrendt S."/>
            <person name="Andreopoulos W."/>
            <person name="He G."/>
            <person name="Labutti K."/>
            <person name="Lipzen A."/>
            <person name="Ng V."/>
            <person name="Riley R."/>
            <person name="Sandor L."/>
            <person name="Barry K."/>
            <person name="Martinez A.T."/>
            <person name="Xiao Y."/>
            <person name="Gibbons J.G."/>
            <person name="Terashima K."/>
            <person name="Grigoriev I.V."/>
            <person name="Hibbett D.S."/>
        </authorList>
    </citation>
    <scope>NUCLEOTIDE SEQUENCE</scope>
    <source>
        <strain evidence="1">JLM2183</strain>
    </source>
</reference>
<sequence>MLLPFGSSDLAAFVQFLSLRRFRFPFFFFLLLVGDSSTALPQLDISFHTLVRIWYIPICSVRIFALFIQPAPSLHTNPLHILILLTTLQEDFHLSSATHTHFHNEFRVLIHLFFSPPAYLHAAWSPLRVYISNTLPLRSLLQAAISPTAD</sequence>